<dbReference type="InterPro" id="IPR052025">
    <property type="entry name" value="Xyloglucanase_GH74"/>
</dbReference>
<evidence type="ECO:0000256" key="2">
    <source>
        <dbReference type="ARBA" id="ARBA00022801"/>
    </source>
</evidence>
<keyword evidence="1 9" id="KW-0732">Signal</keyword>
<sequence>MSAPSLVPRAPARLAALAAAGALVASAFVALSGQEPAHAADSPYSWGNVEIVGGGFVPGIVYNQSEKGLVYARTDIGGAYRLDKATQRWIPLLDHVGWDDWGHNGVLSLATDPVNPDKVFAAVGMYTNSWDPNNGAILRSSDRGATWSRTDLPFKVGGNMPGRGMGERLQVDPNDNRVLYFGTEGGNGLWRSTDSGVTWGKVSSFTNVGNYAQDPTDPNGYLTTNQGVVWVTFDPTSGTKGSPTRTIYVGVADKENTVYRSTDAGATWSRIAGQPTGYIAHKGVFDAVGKQLYIATSDTGGPYDGGHGDLWRLDAATGAWTQISPVPSSSTDSYFGYSGLTIDRQDPDTIMAVTQISWFPDIQVFRSTDRGATWSRIWDWNGYPDRTLRYTLDISGSGWLTFGKQPAPPEPSPKLGWMTESFEIDPFDSGSFLYGTGATIYGGSNLTAWDTGGKVAIGVRAQGLEETAVLDLAAPPGAVQLVSGLGDIGGFVHTDITKAPSAYSATAPFMGSVNGTDFAEKTPATMVRVGSGDAGSSHISVSTSSGSSWWAGQEPGGVTGGGTVALSADGSRIVWSPDGAGVHTSSTLGSSWARSTGAPTGARVEADRVNPLKFYAFSGGTFSTSTDGGATFTASSATGLPTTGNVRFAAVPGREGDIWLTGGTTNATYGMWHSTDSGKSFTKVTAVDEGDAIGFGKAAPGASYPAIYTSSKINGVRGIFRSVDAGATWVRLNDDKHQWGWTGSVVIGDPDVYGRVYVGTNGRGVIVGNLTGTDPTTSPTPTPTTPTPTPTTPTPTPTPTPTATPTPTPTAQPGVCSVRYTTSDWNTGFTATVRITNGSTSAITGWSLGFTFPAGQKVTNLWSGAVTQTGAAVTVTNAPWNGTIAAGGSVELGFNGTHTGTNTRPTAFTLNGTTCTAG</sequence>
<comment type="similarity">
    <text evidence="7">Belongs to the glycosyl hydrolase 74 family.</text>
</comment>
<dbReference type="GO" id="GO:0030247">
    <property type="term" value="F:polysaccharide binding"/>
    <property type="evidence" value="ECO:0007669"/>
    <property type="project" value="UniProtKB-UniRule"/>
</dbReference>
<keyword evidence="2" id="KW-0378">Hydrolase</keyword>
<name>A0A510V947_9CELL</name>
<dbReference type="PROSITE" id="PS00561">
    <property type="entry name" value="CBM2_A"/>
    <property type="match status" value="1"/>
</dbReference>
<dbReference type="RefSeq" id="WP_146931194.1">
    <property type="nucleotide sequence ID" value="NZ_BJUB01000016.1"/>
</dbReference>
<evidence type="ECO:0000313" key="11">
    <source>
        <dbReference type="EMBL" id="GEK23397.1"/>
    </source>
</evidence>
<dbReference type="PANTHER" id="PTHR43739">
    <property type="entry name" value="XYLOGLUCANASE (EUROFUNG)"/>
    <property type="match status" value="1"/>
</dbReference>
<dbReference type="SMART" id="SM00637">
    <property type="entry name" value="CBD_II"/>
    <property type="match status" value="1"/>
</dbReference>
<evidence type="ECO:0000259" key="10">
    <source>
        <dbReference type="PROSITE" id="PS51173"/>
    </source>
</evidence>
<evidence type="ECO:0000256" key="7">
    <source>
        <dbReference type="ARBA" id="ARBA00037986"/>
    </source>
</evidence>
<dbReference type="SUPFAM" id="SSF49384">
    <property type="entry name" value="Carbohydrate-binding domain"/>
    <property type="match status" value="1"/>
</dbReference>
<evidence type="ECO:0000256" key="9">
    <source>
        <dbReference type="SAM" id="SignalP"/>
    </source>
</evidence>
<proteinExistence type="inferred from homology"/>
<gene>
    <name evidence="11" type="ORF">CXY01_39170</name>
</gene>
<protein>
    <submittedName>
        <fullName evidence="11">Xyloglucanase</fullName>
    </submittedName>
</protein>
<dbReference type="CDD" id="cd15482">
    <property type="entry name" value="Sialidase_non-viral"/>
    <property type="match status" value="1"/>
</dbReference>
<evidence type="ECO:0000256" key="1">
    <source>
        <dbReference type="ARBA" id="ARBA00022729"/>
    </source>
</evidence>
<evidence type="ECO:0000313" key="12">
    <source>
        <dbReference type="Proteomes" id="UP000321118"/>
    </source>
</evidence>
<keyword evidence="6" id="KW-0624">Polysaccharide degradation</keyword>
<dbReference type="OrthoDB" id="9764804at2"/>
<feature type="compositionally biased region" description="Pro residues" evidence="8">
    <location>
        <begin position="778"/>
        <end position="810"/>
    </location>
</feature>
<keyword evidence="12" id="KW-1185">Reference proteome</keyword>
<dbReference type="InterPro" id="IPR008965">
    <property type="entry name" value="CBM2/CBM3_carb-bd_dom_sf"/>
</dbReference>
<dbReference type="GO" id="GO:0004553">
    <property type="term" value="F:hydrolase activity, hydrolyzing O-glycosyl compounds"/>
    <property type="evidence" value="ECO:0007669"/>
    <property type="project" value="InterPro"/>
</dbReference>
<dbReference type="Pfam" id="PF00553">
    <property type="entry name" value="CBM_2"/>
    <property type="match status" value="1"/>
</dbReference>
<dbReference type="InterPro" id="IPR012291">
    <property type="entry name" value="CBM2_carb-bd_dom_sf"/>
</dbReference>
<dbReference type="PROSITE" id="PS51173">
    <property type="entry name" value="CBM2"/>
    <property type="match status" value="1"/>
</dbReference>
<dbReference type="GO" id="GO:0010411">
    <property type="term" value="P:xyloglucan metabolic process"/>
    <property type="evidence" value="ECO:0007669"/>
    <property type="project" value="TreeGrafter"/>
</dbReference>
<comment type="caution">
    <text evidence="11">The sequence shown here is derived from an EMBL/GenBank/DDBJ whole genome shotgun (WGS) entry which is preliminary data.</text>
</comment>
<evidence type="ECO:0000256" key="5">
    <source>
        <dbReference type="ARBA" id="ARBA00023295"/>
    </source>
</evidence>
<keyword evidence="4" id="KW-0119">Carbohydrate metabolism</keyword>
<feature type="signal peptide" evidence="9">
    <location>
        <begin position="1"/>
        <end position="39"/>
    </location>
</feature>
<dbReference type="SUPFAM" id="SSF110296">
    <property type="entry name" value="Oligoxyloglucan reducing end-specific cellobiohydrolase"/>
    <property type="match status" value="2"/>
</dbReference>
<dbReference type="EMBL" id="BJUB01000016">
    <property type="protein sequence ID" value="GEK23397.1"/>
    <property type="molecule type" value="Genomic_DNA"/>
</dbReference>
<reference evidence="11 12" key="1">
    <citation type="submission" date="2019-07" db="EMBL/GenBank/DDBJ databases">
        <title>Whole genome shotgun sequence of Cellulomonas xylanilytica NBRC 101102.</title>
        <authorList>
            <person name="Hosoyama A."/>
            <person name="Uohara A."/>
            <person name="Ohji S."/>
            <person name="Ichikawa N."/>
        </authorList>
    </citation>
    <scope>NUCLEOTIDE SEQUENCE [LARGE SCALE GENOMIC DNA]</scope>
    <source>
        <strain evidence="11 12">NBRC 101102</strain>
    </source>
</reference>
<dbReference type="InterPro" id="IPR018366">
    <property type="entry name" value="CBM2_CS"/>
</dbReference>
<organism evidence="11 12">
    <name type="scientific">Cellulomonas xylanilytica</name>
    <dbReference type="NCBI Taxonomy" id="233583"/>
    <lineage>
        <taxon>Bacteria</taxon>
        <taxon>Bacillati</taxon>
        <taxon>Actinomycetota</taxon>
        <taxon>Actinomycetes</taxon>
        <taxon>Micrococcales</taxon>
        <taxon>Cellulomonadaceae</taxon>
        <taxon>Cellulomonas</taxon>
    </lineage>
</organism>
<dbReference type="PANTHER" id="PTHR43739:SF2">
    <property type="entry name" value="OLIGOXYLOGLUCAN-REDUCING END-SPECIFIC XYLOGLUCANASE-RELATED"/>
    <property type="match status" value="1"/>
</dbReference>
<feature type="chain" id="PRO_5021915348" evidence="9">
    <location>
        <begin position="40"/>
        <end position="918"/>
    </location>
</feature>
<dbReference type="Proteomes" id="UP000321118">
    <property type="component" value="Unassembled WGS sequence"/>
</dbReference>
<dbReference type="AlphaFoldDB" id="A0A510V947"/>
<dbReference type="FunFam" id="2.130.10.10:FF:000534">
    <property type="entry name" value="Xyloglucanase Xgh74A"/>
    <property type="match status" value="1"/>
</dbReference>
<feature type="domain" description="CBM2" evidence="10">
    <location>
        <begin position="809"/>
        <end position="918"/>
    </location>
</feature>
<evidence type="ECO:0000256" key="3">
    <source>
        <dbReference type="ARBA" id="ARBA00023001"/>
    </source>
</evidence>
<feature type="region of interest" description="Disordered" evidence="8">
    <location>
        <begin position="769"/>
        <end position="814"/>
    </location>
</feature>
<dbReference type="Gene3D" id="2.60.40.290">
    <property type="match status" value="1"/>
</dbReference>
<dbReference type="GO" id="GO:0030245">
    <property type="term" value="P:cellulose catabolic process"/>
    <property type="evidence" value="ECO:0007669"/>
    <property type="project" value="UniProtKB-KW"/>
</dbReference>
<evidence type="ECO:0000256" key="6">
    <source>
        <dbReference type="ARBA" id="ARBA00023326"/>
    </source>
</evidence>
<keyword evidence="3" id="KW-0136">Cellulose degradation</keyword>
<keyword evidence="5" id="KW-0326">Glycosidase</keyword>
<dbReference type="Gene3D" id="2.130.10.10">
    <property type="entry name" value="YVTN repeat-like/Quinoprotein amine dehydrogenase"/>
    <property type="match status" value="2"/>
</dbReference>
<evidence type="ECO:0000256" key="8">
    <source>
        <dbReference type="SAM" id="MobiDB-lite"/>
    </source>
</evidence>
<accession>A0A510V947</accession>
<dbReference type="InterPro" id="IPR001919">
    <property type="entry name" value="CBD2"/>
</dbReference>
<evidence type="ECO:0000256" key="4">
    <source>
        <dbReference type="ARBA" id="ARBA00023277"/>
    </source>
</evidence>
<dbReference type="InterPro" id="IPR015943">
    <property type="entry name" value="WD40/YVTN_repeat-like_dom_sf"/>
</dbReference>